<evidence type="ECO:0000313" key="11">
    <source>
        <dbReference type="EMBL" id="KAF4691927.1"/>
    </source>
</evidence>
<comment type="subcellular location">
    <subcellularLocation>
        <location evidence="2">Cytoplasm</location>
    </subcellularLocation>
    <subcellularLocation>
        <location evidence="1">Nucleus</location>
    </subcellularLocation>
</comment>
<dbReference type="InterPro" id="IPR003593">
    <property type="entry name" value="AAA+_ATPase"/>
</dbReference>
<dbReference type="SUPFAM" id="SSF52540">
    <property type="entry name" value="P-loop containing nucleoside triphosphate hydrolases"/>
    <property type="match status" value="1"/>
</dbReference>
<evidence type="ECO:0000256" key="3">
    <source>
        <dbReference type="ARBA" id="ARBA00006914"/>
    </source>
</evidence>
<dbReference type="Gene3D" id="3.40.50.300">
    <property type="entry name" value="P-loop containing nucleotide triphosphate hydrolases"/>
    <property type="match status" value="1"/>
</dbReference>
<evidence type="ECO:0000256" key="4">
    <source>
        <dbReference type="ARBA" id="ARBA00022490"/>
    </source>
</evidence>
<comment type="similarity">
    <text evidence="3 9">Belongs to the AAA ATPase family.</text>
</comment>
<dbReference type="SMART" id="SM00382">
    <property type="entry name" value="AAA"/>
    <property type="match status" value="1"/>
</dbReference>
<dbReference type="PROSITE" id="PS00674">
    <property type="entry name" value="AAA"/>
    <property type="match status" value="1"/>
</dbReference>
<keyword evidence="7 11" id="KW-0647">Proteasome</keyword>
<dbReference type="Gene3D" id="1.10.8.60">
    <property type="match status" value="1"/>
</dbReference>
<dbReference type="InterPro" id="IPR003959">
    <property type="entry name" value="ATPase_AAA_core"/>
</dbReference>
<dbReference type="Pfam" id="PF17862">
    <property type="entry name" value="AAA_lid_3"/>
    <property type="match status" value="1"/>
</dbReference>
<evidence type="ECO:0000256" key="9">
    <source>
        <dbReference type="RuleBase" id="RU003651"/>
    </source>
</evidence>
<evidence type="ECO:0000313" key="12">
    <source>
        <dbReference type="Proteomes" id="UP000541610"/>
    </source>
</evidence>
<dbReference type="Pfam" id="PF00004">
    <property type="entry name" value="AAA"/>
    <property type="match status" value="1"/>
</dbReference>
<dbReference type="InterPro" id="IPR050221">
    <property type="entry name" value="26S_Proteasome_ATPase"/>
</dbReference>
<comment type="caution">
    <text evidence="11">The sequence shown here is derived from an EMBL/GenBank/DDBJ whole genome shotgun (WGS) entry which is preliminary data.</text>
</comment>
<dbReference type="InterPro" id="IPR041569">
    <property type="entry name" value="AAA_lid_3"/>
</dbReference>
<evidence type="ECO:0000256" key="8">
    <source>
        <dbReference type="ARBA" id="ARBA00023242"/>
    </source>
</evidence>
<proteinExistence type="inferred from homology"/>
<keyword evidence="4" id="KW-0963">Cytoplasm</keyword>
<protein>
    <submittedName>
        <fullName evidence="11">26S proteasome regulatory subunit 4</fullName>
    </submittedName>
</protein>
<dbReference type="GO" id="GO:0005634">
    <property type="term" value="C:nucleus"/>
    <property type="evidence" value="ECO:0007669"/>
    <property type="project" value="UniProtKB-SubCell"/>
</dbReference>
<dbReference type="FunFam" id="1.10.8.60:FF:000007">
    <property type="entry name" value="26S proteasome regulatory subunit 4"/>
    <property type="match status" value="1"/>
</dbReference>
<evidence type="ECO:0000256" key="6">
    <source>
        <dbReference type="ARBA" id="ARBA00022840"/>
    </source>
</evidence>
<keyword evidence="8" id="KW-0539">Nucleus</keyword>
<reference evidence="11 12" key="1">
    <citation type="submission" date="2020-04" db="EMBL/GenBank/DDBJ databases">
        <title>Perkinsus olseni comparative genomics.</title>
        <authorList>
            <person name="Bogema D.R."/>
        </authorList>
    </citation>
    <scope>NUCLEOTIDE SEQUENCE [LARGE SCALE GENOMIC DNA]</scope>
    <source>
        <strain evidence="11">00978-12</strain>
    </source>
</reference>
<dbReference type="OrthoDB" id="1664597at2759"/>
<feature type="domain" description="AAA+ ATPase" evidence="10">
    <location>
        <begin position="62"/>
        <end position="201"/>
    </location>
</feature>
<organism evidence="11 12">
    <name type="scientific">Perkinsus olseni</name>
    <name type="common">Perkinsus atlanticus</name>
    <dbReference type="NCBI Taxonomy" id="32597"/>
    <lineage>
        <taxon>Eukaryota</taxon>
        <taxon>Sar</taxon>
        <taxon>Alveolata</taxon>
        <taxon>Perkinsozoa</taxon>
        <taxon>Perkinsea</taxon>
        <taxon>Perkinsida</taxon>
        <taxon>Perkinsidae</taxon>
        <taxon>Perkinsus</taxon>
    </lineage>
</organism>
<dbReference type="InterPro" id="IPR027417">
    <property type="entry name" value="P-loop_NTPase"/>
</dbReference>
<gene>
    <name evidence="11" type="primary">PSMC1_1</name>
    <name evidence="11" type="ORF">FOZ60_014415</name>
</gene>
<dbReference type="GO" id="GO:0016887">
    <property type="term" value="F:ATP hydrolysis activity"/>
    <property type="evidence" value="ECO:0007669"/>
    <property type="project" value="InterPro"/>
</dbReference>
<dbReference type="FunFam" id="3.40.50.300:FF:000039">
    <property type="entry name" value="26S proteasome regulatory subunit 4"/>
    <property type="match status" value="1"/>
</dbReference>
<dbReference type="AlphaFoldDB" id="A0A7J6P7S2"/>
<dbReference type="PANTHER" id="PTHR23073">
    <property type="entry name" value="26S PROTEASOME REGULATORY SUBUNIT"/>
    <property type="match status" value="1"/>
</dbReference>
<evidence type="ECO:0000256" key="5">
    <source>
        <dbReference type="ARBA" id="ARBA00022741"/>
    </source>
</evidence>
<sequence length="284" mass="31544">MSIVGILADDVDPLVSVMKVDKAPLESYSDIGGLDQQIQEIKEAVELPLTHPELYEDIGIKPPKGVILYGPPGTGKTLLAKAVANETSATFLRVVGSELIQKYLGDGPKLVREMFRVANEQAPSIVFIDEIDAVGTKRYDTTSGGEREIQRTMLELLNQLDGFDQAADVKVILATNKIESLDPALLRPGRIDRKIEFPLPDINTKRRIFQIHTSKMTLADDVDLEEFVHSKDDLSGADIKAICTEAGMLALRERRMRVTAEDLRKAREKALYRKKGNIPEGMYL</sequence>
<dbReference type="InterPro" id="IPR003960">
    <property type="entry name" value="ATPase_AAA_CS"/>
</dbReference>
<keyword evidence="6 9" id="KW-0067">ATP-binding</keyword>
<evidence type="ECO:0000256" key="1">
    <source>
        <dbReference type="ARBA" id="ARBA00004123"/>
    </source>
</evidence>
<evidence type="ECO:0000259" key="10">
    <source>
        <dbReference type="SMART" id="SM00382"/>
    </source>
</evidence>
<dbReference type="GO" id="GO:0000502">
    <property type="term" value="C:proteasome complex"/>
    <property type="evidence" value="ECO:0007669"/>
    <property type="project" value="UniProtKB-KW"/>
</dbReference>
<dbReference type="GO" id="GO:0005524">
    <property type="term" value="F:ATP binding"/>
    <property type="evidence" value="ECO:0007669"/>
    <property type="project" value="UniProtKB-KW"/>
</dbReference>
<name>A0A7J6P7S2_PEROL</name>
<dbReference type="Proteomes" id="UP000541610">
    <property type="component" value="Unassembled WGS sequence"/>
</dbReference>
<keyword evidence="5 9" id="KW-0547">Nucleotide-binding</keyword>
<dbReference type="GO" id="GO:0005737">
    <property type="term" value="C:cytoplasm"/>
    <property type="evidence" value="ECO:0007669"/>
    <property type="project" value="UniProtKB-SubCell"/>
</dbReference>
<evidence type="ECO:0000256" key="7">
    <source>
        <dbReference type="ARBA" id="ARBA00022942"/>
    </source>
</evidence>
<dbReference type="EMBL" id="JABANP010000068">
    <property type="protein sequence ID" value="KAF4691927.1"/>
    <property type="molecule type" value="Genomic_DNA"/>
</dbReference>
<accession>A0A7J6P7S2</accession>
<evidence type="ECO:0000256" key="2">
    <source>
        <dbReference type="ARBA" id="ARBA00004496"/>
    </source>
</evidence>